<feature type="transmembrane region" description="Helical" evidence="8">
    <location>
        <begin position="69"/>
        <end position="88"/>
    </location>
</feature>
<dbReference type="OMA" id="YHHENGS"/>
<feature type="transmembrane region" description="Helical" evidence="8">
    <location>
        <begin position="414"/>
        <end position="434"/>
    </location>
</feature>
<feature type="transmembrane region" description="Helical" evidence="8">
    <location>
        <begin position="186"/>
        <end position="207"/>
    </location>
</feature>
<dbReference type="EMBL" id="CP093344">
    <property type="protein sequence ID" value="WOG89469.1"/>
    <property type="molecule type" value="Genomic_DNA"/>
</dbReference>
<evidence type="ECO:0000256" key="5">
    <source>
        <dbReference type="ARBA" id="ARBA00023136"/>
    </source>
</evidence>
<dbReference type="InterPro" id="IPR000109">
    <property type="entry name" value="POT_fam"/>
</dbReference>
<keyword evidence="3 8" id="KW-0812">Transmembrane</keyword>
<evidence type="ECO:0000313" key="10">
    <source>
        <dbReference type="Proteomes" id="UP000077755"/>
    </source>
</evidence>
<dbReference type="AlphaFoldDB" id="A0A166ER98"/>
<keyword evidence="4 8" id="KW-1133">Transmembrane helix</keyword>
<dbReference type="Gramene" id="KZN06877">
    <property type="protein sequence ID" value="KZN06877"/>
    <property type="gene ID" value="DCAR_007714"/>
</dbReference>
<evidence type="ECO:0000256" key="4">
    <source>
        <dbReference type="ARBA" id="ARBA00022989"/>
    </source>
</evidence>
<dbReference type="InterPro" id="IPR036259">
    <property type="entry name" value="MFS_trans_sf"/>
</dbReference>
<evidence type="ECO:0000256" key="1">
    <source>
        <dbReference type="ARBA" id="ARBA00004141"/>
    </source>
</evidence>
<dbReference type="GO" id="GO:0016020">
    <property type="term" value="C:membrane"/>
    <property type="evidence" value="ECO:0007669"/>
    <property type="project" value="UniProtKB-SubCell"/>
</dbReference>
<feature type="transmembrane region" description="Helical" evidence="8">
    <location>
        <begin position="95"/>
        <end position="114"/>
    </location>
</feature>
<evidence type="ECO:0000256" key="2">
    <source>
        <dbReference type="ARBA" id="ARBA00005982"/>
    </source>
</evidence>
<evidence type="ECO:0000256" key="7">
    <source>
        <dbReference type="SAM" id="MobiDB-lite"/>
    </source>
</evidence>
<comment type="similarity">
    <text evidence="2">Belongs to the major facilitator superfamily. Proton-dependent oligopeptide transporter (POT/PTR) (TC 2.A.17) family.</text>
</comment>
<organism evidence="9 10">
    <name type="scientific">Daucus carota subsp. sativus</name>
    <name type="common">Carrot</name>
    <dbReference type="NCBI Taxonomy" id="79200"/>
    <lineage>
        <taxon>Eukaryota</taxon>
        <taxon>Viridiplantae</taxon>
        <taxon>Streptophyta</taxon>
        <taxon>Embryophyta</taxon>
        <taxon>Tracheophyta</taxon>
        <taxon>Spermatophyta</taxon>
        <taxon>Magnoliopsida</taxon>
        <taxon>eudicotyledons</taxon>
        <taxon>Gunneridae</taxon>
        <taxon>Pentapetalae</taxon>
        <taxon>asterids</taxon>
        <taxon>campanulids</taxon>
        <taxon>Apiales</taxon>
        <taxon>Apiaceae</taxon>
        <taxon>Apioideae</taxon>
        <taxon>Scandiceae</taxon>
        <taxon>Daucinae</taxon>
        <taxon>Daucus</taxon>
        <taxon>Daucus sect. Daucus</taxon>
    </lineage>
</organism>
<dbReference type="Pfam" id="PF00854">
    <property type="entry name" value="PTR2"/>
    <property type="match status" value="1"/>
</dbReference>
<feature type="compositionally biased region" description="Acidic residues" evidence="7">
    <location>
        <begin position="1"/>
        <end position="13"/>
    </location>
</feature>
<feature type="transmembrane region" description="Helical" evidence="8">
    <location>
        <begin position="213"/>
        <end position="234"/>
    </location>
</feature>
<comment type="similarity">
    <text evidence="6">Belongs to the major facilitator superfamily. Phosphate:H(+) symporter (TC 2.A.1.9) family.</text>
</comment>
<dbReference type="Gene3D" id="1.20.1250.20">
    <property type="entry name" value="MFS general substrate transporter like domains"/>
    <property type="match status" value="1"/>
</dbReference>
<keyword evidence="10" id="KW-1185">Reference proteome</keyword>
<feature type="transmembrane region" description="Helical" evidence="8">
    <location>
        <begin position="367"/>
        <end position="389"/>
    </location>
</feature>
<evidence type="ECO:0000256" key="3">
    <source>
        <dbReference type="ARBA" id="ARBA00022692"/>
    </source>
</evidence>
<comment type="subcellular location">
    <subcellularLocation>
        <location evidence="1">Membrane</location>
        <topology evidence="1">Multi-pass membrane protein</topology>
    </subcellularLocation>
</comment>
<evidence type="ECO:0000256" key="8">
    <source>
        <dbReference type="SAM" id="Phobius"/>
    </source>
</evidence>
<dbReference type="Proteomes" id="UP000077755">
    <property type="component" value="Chromosome 2"/>
</dbReference>
<feature type="transmembrane region" description="Helical" evidence="8">
    <location>
        <begin position="539"/>
        <end position="562"/>
    </location>
</feature>
<reference evidence="9" key="2">
    <citation type="submission" date="2022-03" db="EMBL/GenBank/DDBJ databases">
        <title>Draft title - Genomic analysis of global carrot germplasm unveils the trajectory of domestication and the origin of high carotenoid orange carrot.</title>
        <authorList>
            <person name="Iorizzo M."/>
            <person name="Ellison S."/>
            <person name="Senalik D."/>
            <person name="Macko-Podgorni A."/>
            <person name="Grzebelus D."/>
            <person name="Bostan H."/>
            <person name="Rolling W."/>
            <person name="Curaba J."/>
            <person name="Simon P."/>
        </authorList>
    </citation>
    <scope>NUCLEOTIDE SEQUENCE</scope>
    <source>
        <tissue evidence="9">Leaf</tissue>
    </source>
</reference>
<dbReference type="GO" id="GO:0022857">
    <property type="term" value="F:transmembrane transporter activity"/>
    <property type="evidence" value="ECO:0007669"/>
    <property type="project" value="InterPro"/>
</dbReference>
<keyword evidence="5 8" id="KW-0472">Membrane</keyword>
<protein>
    <submittedName>
        <fullName evidence="9">Uncharacterized protein</fullName>
    </submittedName>
</protein>
<evidence type="ECO:0000256" key="6">
    <source>
        <dbReference type="ARBA" id="ARBA00044504"/>
    </source>
</evidence>
<dbReference type="KEGG" id="dcr:108206731"/>
<dbReference type="SUPFAM" id="SSF103473">
    <property type="entry name" value="MFS general substrate transporter"/>
    <property type="match status" value="1"/>
</dbReference>
<proteinExistence type="inferred from homology"/>
<name>A0A166ER98_DAUCS</name>
<feature type="transmembrane region" description="Helical" evidence="8">
    <location>
        <begin position="494"/>
        <end position="515"/>
    </location>
</feature>
<evidence type="ECO:0000313" key="9">
    <source>
        <dbReference type="EMBL" id="WOG89469.1"/>
    </source>
</evidence>
<accession>A0A166ER98</accession>
<feature type="region of interest" description="Disordered" evidence="7">
    <location>
        <begin position="1"/>
        <end position="24"/>
    </location>
</feature>
<feature type="transmembrane region" description="Helical" evidence="8">
    <location>
        <begin position="141"/>
        <end position="165"/>
    </location>
</feature>
<sequence length="585" mass="64849">MDDNSDEMEEMEEPLLGSKQDSTKGGFRTLPSIIGNEASERLASCGLTANMIVYMRDEYKMDMVTGNNILNIWNAASNFLPVVGAFISDSFVGRYPMIALGSIFSLLGMIMLWSTTMIPQARPSACIQSSSSCSSSTAFQVFYLCCSFGIMSIGSGGIRASSMAFGTDQLKVRDSSKSSVPLERYFGWYYATTSIAVLFAMSCIVYMQDHLGWKIGFGILVVLMFVTVLSFFLASPFYIKVKSEANFLISFAQVAVATYRNRNTSLLSESTSMAYHHQKGSALIVPSDYLRFLNKACTIRYRGQYSSADEIDLDSWNVCTVDQVEDLKAVIRVIPLWSTGAIMCVNLNQPSFPVIQARSMDRHITSWFEIPAGSFGTFITLAFILWVVAYDRLIIPMASWIIRKPVRLSPKQRMGIGIFLSIFAQATMAIIEFFRREMAIEEGLSGDTDAVVKMSAMWLLLPNCLNGIAEALNIVAQNEFFFSEFPRSMSCVALTLRGVGMSAGSLLAAFILSFVDKISTSGGNMSWVPSNINQGRYDYYYWVLAGISAVNLMYFGMCSWTYGPEAEESKVNVIEDHQLASTHSS</sequence>
<dbReference type="OrthoDB" id="8904098at2759"/>
<dbReference type="PANTHER" id="PTHR11654">
    <property type="entry name" value="OLIGOPEPTIDE TRANSPORTER-RELATED"/>
    <property type="match status" value="1"/>
</dbReference>
<reference evidence="9" key="1">
    <citation type="journal article" date="2016" name="Nat. Genet.">
        <title>A high-quality carrot genome assembly provides new insights into carotenoid accumulation and asterid genome evolution.</title>
        <authorList>
            <person name="Iorizzo M."/>
            <person name="Ellison S."/>
            <person name="Senalik D."/>
            <person name="Zeng P."/>
            <person name="Satapoomin P."/>
            <person name="Huang J."/>
            <person name="Bowman M."/>
            <person name="Iovene M."/>
            <person name="Sanseverino W."/>
            <person name="Cavagnaro P."/>
            <person name="Yildiz M."/>
            <person name="Macko-Podgorni A."/>
            <person name="Moranska E."/>
            <person name="Grzebelus E."/>
            <person name="Grzebelus D."/>
            <person name="Ashrafi H."/>
            <person name="Zheng Z."/>
            <person name="Cheng S."/>
            <person name="Spooner D."/>
            <person name="Van Deynze A."/>
            <person name="Simon P."/>
        </authorList>
    </citation>
    <scope>NUCLEOTIDE SEQUENCE</scope>
    <source>
        <tissue evidence="9">Leaf</tissue>
    </source>
</reference>
<gene>
    <name evidence="9" type="ORF">DCAR_0208707</name>
</gene>